<name>A0A382BZ58_9ZZZZ</name>
<evidence type="ECO:0000256" key="1">
    <source>
        <dbReference type="SAM" id="MobiDB-lite"/>
    </source>
</evidence>
<evidence type="ECO:0000313" key="2">
    <source>
        <dbReference type="EMBL" id="SVB18822.1"/>
    </source>
</evidence>
<dbReference type="EMBL" id="UINC01031958">
    <property type="protein sequence ID" value="SVB18822.1"/>
    <property type="molecule type" value="Genomic_DNA"/>
</dbReference>
<feature type="region of interest" description="Disordered" evidence="1">
    <location>
        <begin position="60"/>
        <end position="83"/>
    </location>
</feature>
<protein>
    <submittedName>
        <fullName evidence="2">Uncharacterized protein</fullName>
    </submittedName>
</protein>
<accession>A0A382BZ58</accession>
<sequence>MNKCTSRSPHATGEDIGGCELEADHYGVHSVTTSDSGAIVWFRNWEHPNVSKDTYRIPITEKNAQPDRHASMDEMLDARQEKR</sequence>
<organism evidence="2">
    <name type="scientific">marine metagenome</name>
    <dbReference type="NCBI Taxonomy" id="408172"/>
    <lineage>
        <taxon>unclassified sequences</taxon>
        <taxon>metagenomes</taxon>
        <taxon>ecological metagenomes</taxon>
    </lineage>
</organism>
<dbReference type="AlphaFoldDB" id="A0A382BZ58"/>
<gene>
    <name evidence="2" type="ORF">METZ01_LOCUS171676</name>
</gene>
<feature type="compositionally biased region" description="Basic and acidic residues" evidence="1">
    <location>
        <begin position="64"/>
        <end position="83"/>
    </location>
</feature>
<proteinExistence type="predicted"/>
<reference evidence="2" key="1">
    <citation type="submission" date="2018-05" db="EMBL/GenBank/DDBJ databases">
        <authorList>
            <person name="Lanie J.A."/>
            <person name="Ng W.-L."/>
            <person name="Kazmierczak K.M."/>
            <person name="Andrzejewski T.M."/>
            <person name="Davidsen T.M."/>
            <person name="Wayne K.J."/>
            <person name="Tettelin H."/>
            <person name="Glass J.I."/>
            <person name="Rusch D."/>
            <person name="Podicherti R."/>
            <person name="Tsui H.-C.T."/>
            <person name="Winkler M.E."/>
        </authorList>
    </citation>
    <scope>NUCLEOTIDE SEQUENCE</scope>
</reference>